<keyword evidence="3" id="KW-1185">Reference proteome</keyword>
<feature type="transmembrane region" description="Helical" evidence="1">
    <location>
        <begin position="36"/>
        <end position="53"/>
    </location>
</feature>
<proteinExistence type="predicted"/>
<name>A0ABP6VP69_9ACTN</name>
<dbReference type="RefSeq" id="WP_218234138.1">
    <property type="nucleotide sequence ID" value="NZ_BAABBB010000013.1"/>
</dbReference>
<gene>
    <name evidence="2" type="ORF">GCM10022263_25440</name>
</gene>
<evidence type="ECO:0000256" key="1">
    <source>
        <dbReference type="SAM" id="Phobius"/>
    </source>
</evidence>
<reference evidence="3" key="1">
    <citation type="journal article" date="2019" name="Int. J. Syst. Evol. Microbiol.">
        <title>The Global Catalogue of Microorganisms (GCM) 10K type strain sequencing project: providing services to taxonomists for standard genome sequencing and annotation.</title>
        <authorList>
            <consortium name="The Broad Institute Genomics Platform"/>
            <consortium name="The Broad Institute Genome Sequencing Center for Infectious Disease"/>
            <person name="Wu L."/>
            <person name="Ma J."/>
        </authorList>
    </citation>
    <scope>NUCLEOTIDE SEQUENCE [LARGE SCALE GENOMIC DNA]</scope>
    <source>
        <strain evidence="3">JCM 17460</strain>
    </source>
</reference>
<keyword evidence="1" id="KW-1133">Transmembrane helix</keyword>
<evidence type="ECO:0000313" key="2">
    <source>
        <dbReference type="EMBL" id="GAA3536640.1"/>
    </source>
</evidence>
<evidence type="ECO:0000313" key="3">
    <source>
        <dbReference type="Proteomes" id="UP001500301"/>
    </source>
</evidence>
<protein>
    <submittedName>
        <fullName evidence="2">Uncharacterized protein</fullName>
    </submittedName>
</protein>
<keyword evidence="1" id="KW-0472">Membrane</keyword>
<comment type="caution">
    <text evidence="2">The sequence shown here is derived from an EMBL/GenBank/DDBJ whole genome shotgun (WGS) entry which is preliminary data.</text>
</comment>
<sequence>MSIHLTKAEVMALAGMWVAILVTATAVIDTPPVRAWMFVIAALVTATAVGRGGDASRKRR</sequence>
<accession>A0ABP6VP69</accession>
<organism evidence="2 3">
    <name type="scientific">Nocardioides daeguensis</name>
    <dbReference type="NCBI Taxonomy" id="908359"/>
    <lineage>
        <taxon>Bacteria</taxon>
        <taxon>Bacillati</taxon>
        <taxon>Actinomycetota</taxon>
        <taxon>Actinomycetes</taxon>
        <taxon>Propionibacteriales</taxon>
        <taxon>Nocardioidaceae</taxon>
        <taxon>Nocardioides</taxon>
    </lineage>
</organism>
<dbReference type="EMBL" id="BAABBB010000013">
    <property type="protein sequence ID" value="GAA3536640.1"/>
    <property type="molecule type" value="Genomic_DNA"/>
</dbReference>
<keyword evidence="1" id="KW-0812">Transmembrane</keyword>
<dbReference type="Proteomes" id="UP001500301">
    <property type="component" value="Unassembled WGS sequence"/>
</dbReference>